<evidence type="ECO:0000256" key="1">
    <source>
        <dbReference type="SAM" id="Coils"/>
    </source>
</evidence>
<dbReference type="Gene3D" id="1.20.5.170">
    <property type="match status" value="1"/>
</dbReference>
<accession>A0A9P0G8J3</accession>
<dbReference type="EMBL" id="OV651827">
    <property type="protein sequence ID" value="CAH1103878.1"/>
    <property type="molecule type" value="Genomic_DNA"/>
</dbReference>
<keyword evidence="1" id="KW-0175">Coiled coil</keyword>
<evidence type="ECO:0000313" key="3">
    <source>
        <dbReference type="Proteomes" id="UP001153636"/>
    </source>
</evidence>
<sequence length="139" mass="15489">MPKIPNSEKCSLNIFDDGKAPRCDSCGVFFHLDEKCSGLCASEQRSIVLQKSSMIFFCEDCKTSFKKIPLLINKLAAIESKVNSLEDKVTSIEEKIQTLKTEGSSSLNSDSVSYEIHDRITRASNLMVYNVKESSSTCF</sequence>
<dbReference type="Proteomes" id="UP001153636">
    <property type="component" value="Chromosome 15"/>
</dbReference>
<dbReference type="AlphaFoldDB" id="A0A9P0G8J3"/>
<reference evidence="2" key="1">
    <citation type="submission" date="2022-01" db="EMBL/GenBank/DDBJ databases">
        <authorList>
            <person name="King R."/>
        </authorList>
    </citation>
    <scope>NUCLEOTIDE SEQUENCE</scope>
</reference>
<dbReference type="SUPFAM" id="SSF57903">
    <property type="entry name" value="FYVE/PHD zinc finger"/>
    <property type="match status" value="1"/>
</dbReference>
<gene>
    <name evidence="2" type="ORF">PSYICH_LOCUS5006</name>
</gene>
<proteinExistence type="predicted"/>
<feature type="coiled-coil region" evidence="1">
    <location>
        <begin position="68"/>
        <end position="102"/>
    </location>
</feature>
<dbReference type="InterPro" id="IPR011011">
    <property type="entry name" value="Znf_FYVE_PHD"/>
</dbReference>
<organism evidence="2 3">
    <name type="scientific">Psylliodes chrysocephalus</name>
    <dbReference type="NCBI Taxonomy" id="3402493"/>
    <lineage>
        <taxon>Eukaryota</taxon>
        <taxon>Metazoa</taxon>
        <taxon>Ecdysozoa</taxon>
        <taxon>Arthropoda</taxon>
        <taxon>Hexapoda</taxon>
        <taxon>Insecta</taxon>
        <taxon>Pterygota</taxon>
        <taxon>Neoptera</taxon>
        <taxon>Endopterygota</taxon>
        <taxon>Coleoptera</taxon>
        <taxon>Polyphaga</taxon>
        <taxon>Cucujiformia</taxon>
        <taxon>Chrysomeloidea</taxon>
        <taxon>Chrysomelidae</taxon>
        <taxon>Galerucinae</taxon>
        <taxon>Alticini</taxon>
        <taxon>Psylliodes</taxon>
    </lineage>
</organism>
<dbReference type="OrthoDB" id="6753195at2759"/>
<keyword evidence="3" id="KW-1185">Reference proteome</keyword>
<name>A0A9P0G8J3_9CUCU</name>
<protein>
    <submittedName>
        <fullName evidence="2">Uncharacterized protein</fullName>
    </submittedName>
</protein>
<evidence type="ECO:0000313" key="2">
    <source>
        <dbReference type="EMBL" id="CAH1103878.1"/>
    </source>
</evidence>